<dbReference type="PANTHER" id="PTHR31963:SF16">
    <property type="entry name" value="OS06G0635200 PROTEIN"/>
    <property type="match status" value="1"/>
</dbReference>
<evidence type="ECO:0008006" key="5">
    <source>
        <dbReference type="Google" id="ProtNLM"/>
    </source>
</evidence>
<feature type="compositionally biased region" description="Acidic residues" evidence="1">
    <location>
        <begin position="356"/>
        <end position="373"/>
    </location>
</feature>
<keyword evidence="2" id="KW-0812">Transmembrane</keyword>
<sequence>MGDESSSRDPLLTNNRRNIKFQRCVSHLQDELKSFRSYLRWMCVDQSNVWRLLLSWTVFVVFTIVVPAISHFVFACSTCDGKHKRPYDSVVQLSLSCVATLSFVCLSSFVRKFGLRRFLFFDKLYDESETVRRGYTAQLDRSLKVLCSFVIPCFIAESVYKIWWYASEASQIPYVGNVYASAALACIMELFSWLYRTIVIFLVCVLFRLICYLQILRLQDFATMFDEDSDVGSVLSEHLRIRRHLRIISHRCRRFILWKLILVTGSQFALLLITTKSSAIANLDVYTAGELLLCSITLVTGLLILLRSATKITHKAQAVTCFAAKWHVCATLDSFDTTTGEIATGGQVFHRTERGELDDDESEDEAEDEEDELDNSKLIPLYAYSTISFQKRQALVIYFENNRAGITIYGFTLDRTTLHTIFMVEFSLILWLLGKTINEIS</sequence>
<feature type="transmembrane region" description="Helical" evidence="2">
    <location>
        <begin position="285"/>
        <end position="306"/>
    </location>
</feature>
<feature type="transmembrane region" description="Helical" evidence="2">
    <location>
        <begin position="90"/>
        <end position="110"/>
    </location>
</feature>
<feature type="region of interest" description="Disordered" evidence="1">
    <location>
        <begin position="353"/>
        <end position="373"/>
    </location>
</feature>
<protein>
    <recommendedName>
        <fullName evidence="5">Extracellular ligand-gated ion channel</fullName>
    </recommendedName>
</protein>
<dbReference type="Pfam" id="PF12056">
    <property type="entry name" value="DUF3537"/>
    <property type="match status" value="1"/>
</dbReference>
<evidence type="ECO:0000313" key="3">
    <source>
        <dbReference type="EMBL" id="KAK9938656.1"/>
    </source>
</evidence>
<keyword evidence="2" id="KW-1133">Transmembrane helix</keyword>
<name>A0AAW1XP39_RUBAR</name>
<proteinExistence type="predicted"/>
<evidence type="ECO:0000313" key="4">
    <source>
        <dbReference type="Proteomes" id="UP001457282"/>
    </source>
</evidence>
<dbReference type="InterPro" id="IPR021924">
    <property type="entry name" value="DUF3537"/>
</dbReference>
<feature type="transmembrane region" description="Helical" evidence="2">
    <location>
        <begin position="178"/>
        <end position="207"/>
    </location>
</feature>
<feature type="transmembrane region" description="Helical" evidence="2">
    <location>
        <begin position="143"/>
        <end position="166"/>
    </location>
</feature>
<feature type="transmembrane region" description="Helical" evidence="2">
    <location>
        <begin position="255"/>
        <end position="273"/>
    </location>
</feature>
<accession>A0AAW1XP39</accession>
<feature type="transmembrane region" description="Helical" evidence="2">
    <location>
        <begin position="49"/>
        <end position="70"/>
    </location>
</feature>
<dbReference type="EMBL" id="JBEDUW010000003">
    <property type="protein sequence ID" value="KAK9938656.1"/>
    <property type="molecule type" value="Genomic_DNA"/>
</dbReference>
<dbReference type="Proteomes" id="UP001457282">
    <property type="component" value="Unassembled WGS sequence"/>
</dbReference>
<dbReference type="PANTHER" id="PTHR31963">
    <property type="entry name" value="RAS GUANINE NUCLEOTIDE EXCHANGE FACTOR K"/>
    <property type="match status" value="1"/>
</dbReference>
<dbReference type="AlphaFoldDB" id="A0AAW1XP39"/>
<evidence type="ECO:0000256" key="1">
    <source>
        <dbReference type="SAM" id="MobiDB-lite"/>
    </source>
</evidence>
<keyword evidence="2" id="KW-0472">Membrane</keyword>
<comment type="caution">
    <text evidence="3">The sequence shown here is derived from an EMBL/GenBank/DDBJ whole genome shotgun (WGS) entry which is preliminary data.</text>
</comment>
<gene>
    <name evidence="3" type="ORF">M0R45_015380</name>
</gene>
<evidence type="ECO:0000256" key="2">
    <source>
        <dbReference type="SAM" id="Phobius"/>
    </source>
</evidence>
<organism evidence="3 4">
    <name type="scientific">Rubus argutus</name>
    <name type="common">Southern blackberry</name>
    <dbReference type="NCBI Taxonomy" id="59490"/>
    <lineage>
        <taxon>Eukaryota</taxon>
        <taxon>Viridiplantae</taxon>
        <taxon>Streptophyta</taxon>
        <taxon>Embryophyta</taxon>
        <taxon>Tracheophyta</taxon>
        <taxon>Spermatophyta</taxon>
        <taxon>Magnoliopsida</taxon>
        <taxon>eudicotyledons</taxon>
        <taxon>Gunneridae</taxon>
        <taxon>Pentapetalae</taxon>
        <taxon>rosids</taxon>
        <taxon>fabids</taxon>
        <taxon>Rosales</taxon>
        <taxon>Rosaceae</taxon>
        <taxon>Rosoideae</taxon>
        <taxon>Rosoideae incertae sedis</taxon>
        <taxon>Rubus</taxon>
    </lineage>
</organism>
<reference evidence="3 4" key="1">
    <citation type="journal article" date="2023" name="G3 (Bethesda)">
        <title>A chromosome-length genome assembly and annotation of blackberry (Rubus argutus, cv. 'Hillquist').</title>
        <authorList>
            <person name="Bruna T."/>
            <person name="Aryal R."/>
            <person name="Dudchenko O."/>
            <person name="Sargent D.J."/>
            <person name="Mead D."/>
            <person name="Buti M."/>
            <person name="Cavallini A."/>
            <person name="Hytonen T."/>
            <person name="Andres J."/>
            <person name="Pham M."/>
            <person name="Weisz D."/>
            <person name="Mascagni F."/>
            <person name="Usai G."/>
            <person name="Natali L."/>
            <person name="Bassil N."/>
            <person name="Fernandez G.E."/>
            <person name="Lomsadze A."/>
            <person name="Armour M."/>
            <person name="Olukolu B."/>
            <person name="Poorten T."/>
            <person name="Britton C."/>
            <person name="Davik J."/>
            <person name="Ashrafi H."/>
            <person name="Aiden E.L."/>
            <person name="Borodovsky M."/>
            <person name="Worthington M."/>
        </authorList>
    </citation>
    <scope>NUCLEOTIDE SEQUENCE [LARGE SCALE GENOMIC DNA]</scope>
    <source>
        <strain evidence="3">PI 553951</strain>
    </source>
</reference>
<keyword evidence="4" id="KW-1185">Reference proteome</keyword>